<feature type="chain" id="PRO_5008898332" evidence="2">
    <location>
        <begin position="22"/>
        <end position="247"/>
    </location>
</feature>
<keyword evidence="2" id="KW-0732">Signal</keyword>
<feature type="region of interest" description="Disordered" evidence="1">
    <location>
        <begin position="130"/>
        <end position="184"/>
    </location>
</feature>
<gene>
    <name evidence="3" type="primary">RvY_10470-1</name>
    <name evidence="3" type="synonym">RvY_10470.1</name>
    <name evidence="3" type="ORF">RvY_10470</name>
</gene>
<evidence type="ECO:0000256" key="1">
    <source>
        <dbReference type="SAM" id="MobiDB-lite"/>
    </source>
</evidence>
<dbReference type="EMBL" id="BDGG01000005">
    <property type="protein sequence ID" value="GAU99470.1"/>
    <property type="molecule type" value="Genomic_DNA"/>
</dbReference>
<dbReference type="Proteomes" id="UP000186922">
    <property type="component" value="Unassembled WGS sequence"/>
</dbReference>
<proteinExistence type="predicted"/>
<sequence length="247" mass="28094">MDGFRWIYLLFSCSLWYLTNGRTTDWDAVNHAGDLPHNVLHPPKDSSPYRTKLLTPKSFPLITSSLHDKHDQMFFADYDLIETVHNTSAFDPDEPALGFSASQRRHCGEKCVRGLSGLCICPPIAMNASDPLKSETDSVTSAATSRPPTERASIIAHTSHRANQLHPSPATAHHSGQLNQLSSLPIEDPLRRFRRIRRVKRDEDDEEEKKLCRCRTCTKLFKRTLYCRVFPCHQKKCKNGEWRGAPP</sequence>
<accession>A0A1D1VEY1</accession>
<feature type="signal peptide" evidence="2">
    <location>
        <begin position="1"/>
        <end position="21"/>
    </location>
</feature>
<protein>
    <submittedName>
        <fullName evidence="3">Uncharacterized protein</fullName>
    </submittedName>
</protein>
<reference evidence="3 4" key="1">
    <citation type="journal article" date="2016" name="Nat. Commun.">
        <title>Extremotolerant tardigrade genome and improved radiotolerance of human cultured cells by tardigrade-unique protein.</title>
        <authorList>
            <person name="Hashimoto T."/>
            <person name="Horikawa D.D."/>
            <person name="Saito Y."/>
            <person name="Kuwahara H."/>
            <person name="Kozuka-Hata H."/>
            <person name="Shin-I T."/>
            <person name="Minakuchi Y."/>
            <person name="Ohishi K."/>
            <person name="Motoyama A."/>
            <person name="Aizu T."/>
            <person name="Enomoto A."/>
            <person name="Kondo K."/>
            <person name="Tanaka S."/>
            <person name="Hara Y."/>
            <person name="Koshikawa S."/>
            <person name="Sagara H."/>
            <person name="Miura T."/>
            <person name="Yokobori S."/>
            <person name="Miyagawa K."/>
            <person name="Suzuki Y."/>
            <person name="Kubo T."/>
            <person name="Oyama M."/>
            <person name="Kohara Y."/>
            <person name="Fujiyama A."/>
            <person name="Arakawa K."/>
            <person name="Katayama T."/>
            <person name="Toyoda A."/>
            <person name="Kunieda T."/>
        </authorList>
    </citation>
    <scope>NUCLEOTIDE SEQUENCE [LARGE SCALE GENOMIC DNA]</scope>
    <source>
        <strain evidence="3 4">YOKOZUNA-1</strain>
    </source>
</reference>
<keyword evidence="4" id="KW-1185">Reference proteome</keyword>
<dbReference type="AlphaFoldDB" id="A0A1D1VEY1"/>
<feature type="compositionally biased region" description="Polar residues" evidence="1">
    <location>
        <begin position="174"/>
        <end position="183"/>
    </location>
</feature>
<organism evidence="3 4">
    <name type="scientific">Ramazzottius varieornatus</name>
    <name type="common">Water bear</name>
    <name type="synonym">Tardigrade</name>
    <dbReference type="NCBI Taxonomy" id="947166"/>
    <lineage>
        <taxon>Eukaryota</taxon>
        <taxon>Metazoa</taxon>
        <taxon>Ecdysozoa</taxon>
        <taxon>Tardigrada</taxon>
        <taxon>Eutardigrada</taxon>
        <taxon>Parachela</taxon>
        <taxon>Hypsibioidea</taxon>
        <taxon>Ramazzottiidae</taxon>
        <taxon>Ramazzottius</taxon>
    </lineage>
</organism>
<evidence type="ECO:0000313" key="4">
    <source>
        <dbReference type="Proteomes" id="UP000186922"/>
    </source>
</evidence>
<evidence type="ECO:0000256" key="2">
    <source>
        <dbReference type="SAM" id="SignalP"/>
    </source>
</evidence>
<evidence type="ECO:0000313" key="3">
    <source>
        <dbReference type="EMBL" id="GAU99470.1"/>
    </source>
</evidence>
<comment type="caution">
    <text evidence="3">The sequence shown here is derived from an EMBL/GenBank/DDBJ whole genome shotgun (WGS) entry which is preliminary data.</text>
</comment>
<feature type="compositionally biased region" description="Polar residues" evidence="1">
    <location>
        <begin position="137"/>
        <end position="147"/>
    </location>
</feature>
<dbReference type="OrthoDB" id="10593276at2759"/>
<name>A0A1D1VEY1_RAMVA</name>